<name>A0A1V0SAA5_9VIRU</name>
<sequence>MTNPFIKKWYKKYQKDIKKYVKYLKASDEPLKKMSLDDLREYLKLKVRIWELLTSRNQDLSDQTIDEMSKKELLDNLEFYEENGQGMGVDLLIQVIEALL</sequence>
<evidence type="ECO:0000313" key="1">
    <source>
        <dbReference type="EMBL" id="ARF08642.1"/>
    </source>
</evidence>
<accession>A0A1V0SAA5</accession>
<gene>
    <name evidence="1" type="ORF">Catovirus_1_692</name>
</gene>
<dbReference type="EMBL" id="KY684083">
    <property type="protein sequence ID" value="ARF08642.1"/>
    <property type="molecule type" value="Genomic_DNA"/>
</dbReference>
<protein>
    <submittedName>
        <fullName evidence="1">Uncharacterized protein</fullName>
    </submittedName>
</protein>
<reference evidence="1" key="1">
    <citation type="journal article" date="2017" name="Science">
        <title>Giant viruses with an expanded complement of translation system components.</title>
        <authorList>
            <person name="Schulz F."/>
            <person name="Yutin N."/>
            <person name="Ivanova N.N."/>
            <person name="Ortega D.R."/>
            <person name="Lee T.K."/>
            <person name="Vierheilig J."/>
            <person name="Daims H."/>
            <person name="Horn M."/>
            <person name="Wagner M."/>
            <person name="Jensen G.J."/>
            <person name="Kyrpides N.C."/>
            <person name="Koonin E.V."/>
            <person name="Woyke T."/>
        </authorList>
    </citation>
    <scope>NUCLEOTIDE SEQUENCE</scope>
    <source>
        <strain evidence="1">CTV1</strain>
    </source>
</reference>
<proteinExistence type="predicted"/>
<organism evidence="1">
    <name type="scientific">Catovirus CTV1</name>
    <dbReference type="NCBI Taxonomy" id="1977631"/>
    <lineage>
        <taxon>Viruses</taxon>
        <taxon>Varidnaviria</taxon>
        <taxon>Bamfordvirae</taxon>
        <taxon>Nucleocytoviricota</taxon>
        <taxon>Megaviricetes</taxon>
        <taxon>Imitervirales</taxon>
        <taxon>Mimiviridae</taxon>
        <taxon>Klosneuvirinae</taxon>
        <taxon>Catovirus</taxon>
    </lineage>
</organism>